<dbReference type="KEGG" id="mnu:NCTC10166_00530"/>
<dbReference type="AlphaFoldDB" id="A0A449A5Q0"/>
<keyword evidence="3" id="KW-1185">Reference proteome</keyword>
<dbReference type="EMBL" id="LR214951">
    <property type="protein sequence ID" value="VEU59552.1"/>
    <property type="molecule type" value="Genomic_DNA"/>
</dbReference>
<protein>
    <submittedName>
        <fullName evidence="2">Uncharacterized protein</fullName>
    </submittedName>
</protein>
<name>A0A449A5Q0_9BACT</name>
<feature type="transmembrane region" description="Helical" evidence="1">
    <location>
        <begin position="53"/>
        <end position="74"/>
    </location>
</feature>
<reference evidence="2 3" key="1">
    <citation type="submission" date="2019-01" db="EMBL/GenBank/DDBJ databases">
        <authorList>
            <consortium name="Pathogen Informatics"/>
        </authorList>
    </citation>
    <scope>NUCLEOTIDE SEQUENCE [LARGE SCALE GENOMIC DNA]</scope>
    <source>
        <strain evidence="2 3">NCTC10166</strain>
    </source>
</reference>
<proteinExistence type="predicted"/>
<sequence length="109" mass="13008">MVTKNKKFLKTTAILNIVFYIVVISFIARLYILFTFELDTIGTNLFKLLGYEIFLYTSLSYFLLFIIVWFINLIKLIKFFGINKKTVLLWMIFPFVSLFQKEKVNKILN</sequence>
<feature type="transmembrane region" description="Helical" evidence="1">
    <location>
        <begin position="12"/>
        <end position="33"/>
    </location>
</feature>
<organism evidence="2 3">
    <name type="scientific">Mesomycoplasma neurolyticum</name>
    <dbReference type="NCBI Taxonomy" id="2120"/>
    <lineage>
        <taxon>Bacteria</taxon>
        <taxon>Bacillati</taxon>
        <taxon>Mycoplasmatota</taxon>
        <taxon>Mycoplasmoidales</taxon>
        <taxon>Metamycoplasmataceae</taxon>
        <taxon>Mesomycoplasma</taxon>
    </lineage>
</organism>
<evidence type="ECO:0000256" key="1">
    <source>
        <dbReference type="SAM" id="Phobius"/>
    </source>
</evidence>
<gene>
    <name evidence="2" type="ORF">NCTC10166_00530</name>
</gene>
<keyword evidence="1" id="KW-1133">Transmembrane helix</keyword>
<accession>A0A449A5Q0</accession>
<evidence type="ECO:0000313" key="3">
    <source>
        <dbReference type="Proteomes" id="UP000289440"/>
    </source>
</evidence>
<dbReference type="Proteomes" id="UP000289440">
    <property type="component" value="Chromosome"/>
</dbReference>
<keyword evidence="1" id="KW-0472">Membrane</keyword>
<evidence type="ECO:0000313" key="2">
    <source>
        <dbReference type="EMBL" id="VEU59552.1"/>
    </source>
</evidence>
<keyword evidence="1" id="KW-0812">Transmembrane</keyword>